<proteinExistence type="predicted"/>
<dbReference type="CDD" id="cd00304">
    <property type="entry name" value="RT_like"/>
    <property type="match status" value="1"/>
</dbReference>
<organism evidence="3 4">
    <name type="scientific">Aedes albopictus</name>
    <name type="common">Asian tiger mosquito</name>
    <name type="synonym">Stegomyia albopicta</name>
    <dbReference type="NCBI Taxonomy" id="7160"/>
    <lineage>
        <taxon>Eukaryota</taxon>
        <taxon>Metazoa</taxon>
        <taxon>Ecdysozoa</taxon>
        <taxon>Arthropoda</taxon>
        <taxon>Hexapoda</taxon>
        <taxon>Insecta</taxon>
        <taxon>Pterygota</taxon>
        <taxon>Neoptera</taxon>
        <taxon>Endopterygota</taxon>
        <taxon>Diptera</taxon>
        <taxon>Nematocera</taxon>
        <taxon>Culicoidea</taxon>
        <taxon>Culicidae</taxon>
        <taxon>Culicinae</taxon>
        <taxon>Aedini</taxon>
        <taxon>Aedes</taxon>
        <taxon>Stegomyia</taxon>
    </lineage>
</organism>
<dbReference type="InterPro" id="IPR058912">
    <property type="entry name" value="HTH_animal"/>
</dbReference>
<dbReference type="GeneID" id="134288100"/>
<dbReference type="EnsemblMetazoa" id="AALFPA23_015242.R22117">
    <property type="protein sequence ID" value="AALFPA23_015242.P22117"/>
    <property type="gene ID" value="AALFPA23_015242"/>
</dbReference>
<dbReference type="PANTHER" id="PTHR21301:SF10">
    <property type="entry name" value="REVERSE TRANSCRIPTASE DOMAIN-CONTAINING PROTEIN"/>
    <property type="match status" value="1"/>
</dbReference>
<sequence length="681" mass="79674">MEKIRNQHRNHEWIENTTNVELPDFVERTLLLGPNFNIQNKKTIPYVRFVADVETAIRRIPEAEHIRGEISTIMSNYVNYQRQPMTKENEWILKDVLKSRKFLKEHPELYVTKADKGNKTVVLAASEYREKMAEMVSDTNTYKLLNDNPTNRTLRKLNTIIEQWWKDGHIDTQTKNRLKVFNCHPPRIYGLPKIHKTNRPLRPVVSTIGSATYRMAQFLANILGSIVGKTQYHVKNSFEFAEEISTVVIPEGSIIYSLDVVSLYTNVPVEKVYELVEEKWEQLQECTTIPWESFKHAMKTVLEASFFQYEGKFYSQTAGVPMGSPLSPVVANIIMEKVEQEAITQLEENNITISYYRRYVDDCFVVGRREEVEKVVEQFNAVDEKLNFTVDQETNESLRFLDLTLSREGERIRKIWFPKQRDGRYLDYNSESPHTHKMNTMIALIDRALKLTDVERREESIRMVKHILRNNNYPENLIQRTIKRRVHLIYNTLENERENGEQKRYVSIPYIPGLSEKVNKTLRKHDITASFKPCDKVKNTVFTKLKDPIPHMKQTNVVYSIPCGACENKEYIGQTSQTLDKRITQHKNSIRTNASATGLTQHAVDNGHHFDFSRTRILERINNDASRLAAEVVHIKINNETTVNLQRDVDGFSNTYNNLINKLKDEQRRTRRQQERRGHIT</sequence>
<dbReference type="RefSeq" id="XP_062707812.1">
    <property type="nucleotide sequence ID" value="XM_062851828.1"/>
</dbReference>
<dbReference type="Gene3D" id="3.10.10.20">
    <property type="match status" value="1"/>
</dbReference>
<dbReference type="Gene3D" id="3.40.1440.10">
    <property type="entry name" value="GIY-YIG endonuclease"/>
    <property type="match status" value="1"/>
</dbReference>
<feature type="coiled-coil region" evidence="1">
    <location>
        <begin position="649"/>
        <end position="676"/>
    </location>
</feature>
<dbReference type="Gene3D" id="1.10.10.2210">
    <property type="match status" value="1"/>
</dbReference>
<protein>
    <recommendedName>
        <fullName evidence="2">Reverse transcriptase domain-containing protein</fullName>
    </recommendedName>
</protein>
<feature type="domain" description="Reverse transcriptase" evidence="2">
    <location>
        <begin position="172"/>
        <end position="412"/>
    </location>
</feature>
<name>A0ABM1Z5D0_AEDAL</name>
<dbReference type="RefSeq" id="XP_062707813.1">
    <property type="nucleotide sequence ID" value="XM_062851829.1"/>
</dbReference>
<dbReference type="EnsemblMetazoa" id="AALFPA23_015242.R22116">
    <property type="protein sequence ID" value="AALFPA23_015242.P22116"/>
    <property type="gene ID" value="AALFPA23_015242"/>
</dbReference>
<dbReference type="InterPro" id="IPR035901">
    <property type="entry name" value="GIY-YIG_endonuc_sf"/>
</dbReference>
<dbReference type="PROSITE" id="PS50878">
    <property type="entry name" value="RT_POL"/>
    <property type="match status" value="1"/>
</dbReference>
<dbReference type="PANTHER" id="PTHR21301">
    <property type="entry name" value="REVERSE TRANSCRIPTASE"/>
    <property type="match status" value="1"/>
</dbReference>
<dbReference type="Pfam" id="PF00078">
    <property type="entry name" value="RVT_1"/>
    <property type="match status" value="1"/>
</dbReference>
<evidence type="ECO:0000313" key="4">
    <source>
        <dbReference type="Proteomes" id="UP000069940"/>
    </source>
</evidence>
<dbReference type="Proteomes" id="UP000069940">
    <property type="component" value="Unassembled WGS sequence"/>
</dbReference>
<dbReference type="SUPFAM" id="SSF56672">
    <property type="entry name" value="DNA/RNA polymerases"/>
    <property type="match status" value="1"/>
</dbReference>
<dbReference type="Gene3D" id="3.30.70.2630">
    <property type="match status" value="1"/>
</dbReference>
<reference evidence="4" key="1">
    <citation type="journal article" date="2015" name="Proc. Natl. Acad. Sci. U.S.A.">
        <title>Genome sequence of the Asian Tiger mosquito, Aedes albopictus, reveals insights into its biology, genetics, and evolution.</title>
        <authorList>
            <person name="Chen X.G."/>
            <person name="Jiang X."/>
            <person name="Gu J."/>
            <person name="Xu M."/>
            <person name="Wu Y."/>
            <person name="Deng Y."/>
            <person name="Zhang C."/>
            <person name="Bonizzoni M."/>
            <person name="Dermauw W."/>
            <person name="Vontas J."/>
            <person name="Armbruster P."/>
            <person name="Huang X."/>
            <person name="Yang Y."/>
            <person name="Zhang H."/>
            <person name="He W."/>
            <person name="Peng H."/>
            <person name="Liu Y."/>
            <person name="Wu K."/>
            <person name="Chen J."/>
            <person name="Lirakis M."/>
            <person name="Topalis P."/>
            <person name="Van Leeuwen T."/>
            <person name="Hall A.B."/>
            <person name="Jiang X."/>
            <person name="Thorpe C."/>
            <person name="Mueller R.L."/>
            <person name="Sun C."/>
            <person name="Waterhouse R.M."/>
            <person name="Yan G."/>
            <person name="Tu Z.J."/>
            <person name="Fang X."/>
            <person name="James A.A."/>
        </authorList>
    </citation>
    <scope>NUCLEOTIDE SEQUENCE [LARGE SCALE GENOMIC DNA]</scope>
    <source>
        <strain evidence="4">Foshan</strain>
    </source>
</reference>
<evidence type="ECO:0000256" key="1">
    <source>
        <dbReference type="SAM" id="Coils"/>
    </source>
</evidence>
<accession>A0ABM1Z5D0</accession>
<dbReference type="Pfam" id="PF26215">
    <property type="entry name" value="HTH_animal"/>
    <property type="match status" value="1"/>
</dbReference>
<reference evidence="3" key="2">
    <citation type="submission" date="2025-05" db="UniProtKB">
        <authorList>
            <consortium name="EnsemblMetazoa"/>
        </authorList>
    </citation>
    <scope>IDENTIFICATION</scope>
    <source>
        <strain evidence="3">Foshan</strain>
    </source>
</reference>
<dbReference type="CDD" id="cd10442">
    <property type="entry name" value="GIY-YIG_PLEs"/>
    <property type="match status" value="1"/>
</dbReference>
<keyword evidence="4" id="KW-1185">Reference proteome</keyword>
<evidence type="ECO:0000313" key="3">
    <source>
        <dbReference type="EnsemblMetazoa" id="AALFPA23_015242.P22116"/>
    </source>
</evidence>
<evidence type="ECO:0000259" key="2">
    <source>
        <dbReference type="PROSITE" id="PS50878"/>
    </source>
</evidence>
<keyword evidence="1" id="KW-0175">Coiled coil</keyword>
<dbReference type="InterPro" id="IPR043502">
    <property type="entry name" value="DNA/RNA_pol_sf"/>
</dbReference>
<dbReference type="InterPro" id="IPR000477">
    <property type="entry name" value="RT_dom"/>
</dbReference>